<dbReference type="GO" id="GO:0016042">
    <property type="term" value="P:lipid catabolic process"/>
    <property type="evidence" value="ECO:0007669"/>
    <property type="project" value="UniProtKB-KW"/>
</dbReference>
<dbReference type="Gene3D" id="3.40.50.1820">
    <property type="entry name" value="alpha/beta hydrolase"/>
    <property type="match status" value="1"/>
</dbReference>
<evidence type="ECO:0000256" key="8">
    <source>
        <dbReference type="ARBA" id="ARBA00022837"/>
    </source>
</evidence>
<sequence>MPSLKLFRRTWKYAEDDFVSSSLVQAIIRFSLILAAGIVLLVGPICISPNIKEVKIILGIAAALCLLEIILFLIIAGISAQGGALEVRKRRLLPFFVGLHLFVLVLELVSYCLSIWQMVDNCTFGKSTYSNFLVVICWCSILLFVICFEIIDWIRHFDKNGALKYKFYQTFVYGENKNLSEEEKKVLIEKFWNLSKSKWTNFIRRKITDFKPTDKDGKQEAIEEAATTLADVFMNLDLTFTDMLLGLTILRWQTTQWIGGKTELDPEVLLCMTDPVTNDVAEKIDADLKDSPMQSLAKHWLHIDRLQQYAHFVDASYGWLYYSLDSDFNCTSTNRLCKKLSPKNKKTVDKQRNLEEGIDGPGGCLCAGRNAYLAAFLEMSGLIPQNILIFDIANTFYDVALMLVLDDKTRAIVIIVRGTLSGDDTLTDLLAVGEPLREEDEGLPEEQRYLGHGGMVRVSRNVVRKIIEERWVEKARKLRPDYPVVLCGHSLGAGLVSLMSVLLKPVYPELKAYAFSPPGALMNERLSESTRDYLCSIIYGYDVVGRLGAATIEDLRARLFHALCVCNVPKFRMLGSRLSVCILNMLMPCCKSPPLGKMDVYLTEDMKEKLVEPDLDDVYASPEGSFLEPYKKEVYEGASKVDRLLPSVRTLMSWKKPTTGPFLRLPRPYPRKLYPEELRHADSTDSKSMDQLIKTLPKPRFGARILHILEVESEFQGFSPMKTNSSYVPPPIAYWADPRGFMSILVHPKMLKNHSPTFVTTAIDRLHAAITSPDKVFPKFPLATYRQEAIPLRNYKRPKELQTDKYCRIRKPKNPIS</sequence>
<gene>
    <name evidence="17" type="ORF">TR145239</name>
</gene>
<dbReference type="EC" id="3.1.1.116" evidence="14"/>
<name>A0A0X3NU94_SCHSO</name>
<dbReference type="GO" id="GO:0016298">
    <property type="term" value="F:lipase activity"/>
    <property type="evidence" value="ECO:0007669"/>
    <property type="project" value="TreeGrafter"/>
</dbReference>
<evidence type="ECO:0000256" key="14">
    <source>
        <dbReference type="ARBA" id="ARBA00026104"/>
    </source>
</evidence>
<feature type="domain" description="Fungal lipase-type" evidence="16">
    <location>
        <begin position="413"/>
        <end position="547"/>
    </location>
</feature>
<keyword evidence="9" id="KW-0442">Lipid degradation</keyword>
<accession>A0A0X3NU94</accession>
<keyword evidence="12 15" id="KW-0472">Membrane</keyword>
<keyword evidence="6" id="KW-0479">Metal-binding</keyword>
<keyword evidence="5 15" id="KW-0812">Transmembrane</keyword>
<evidence type="ECO:0000256" key="3">
    <source>
        <dbReference type="ARBA" id="ARBA00022475"/>
    </source>
</evidence>
<feature type="transmembrane region" description="Helical" evidence="15">
    <location>
        <begin position="128"/>
        <end position="151"/>
    </location>
</feature>
<evidence type="ECO:0000256" key="1">
    <source>
        <dbReference type="ARBA" id="ARBA00001913"/>
    </source>
</evidence>
<dbReference type="GO" id="GO:0046872">
    <property type="term" value="F:metal ion binding"/>
    <property type="evidence" value="ECO:0007669"/>
    <property type="project" value="UniProtKB-KW"/>
</dbReference>
<dbReference type="PANTHER" id="PTHR45792">
    <property type="entry name" value="DIACYLGLYCEROL LIPASE HOMOLOG-RELATED"/>
    <property type="match status" value="1"/>
</dbReference>
<keyword evidence="4" id="KW-0597">Phosphoprotein</keyword>
<dbReference type="PANTHER" id="PTHR45792:SF8">
    <property type="entry name" value="DIACYLGLYCEROL LIPASE-ALPHA"/>
    <property type="match status" value="1"/>
</dbReference>
<keyword evidence="11" id="KW-0443">Lipid metabolism</keyword>
<evidence type="ECO:0000256" key="11">
    <source>
        <dbReference type="ARBA" id="ARBA00023098"/>
    </source>
</evidence>
<evidence type="ECO:0000256" key="13">
    <source>
        <dbReference type="ARBA" id="ARBA00024531"/>
    </source>
</evidence>
<proteinExistence type="predicted"/>
<evidence type="ECO:0000313" key="17">
    <source>
        <dbReference type="EMBL" id="JAP43289.1"/>
    </source>
</evidence>
<dbReference type="SUPFAM" id="SSF53474">
    <property type="entry name" value="alpha/beta-Hydrolases"/>
    <property type="match status" value="1"/>
</dbReference>
<evidence type="ECO:0000256" key="5">
    <source>
        <dbReference type="ARBA" id="ARBA00022692"/>
    </source>
</evidence>
<evidence type="ECO:0000256" key="4">
    <source>
        <dbReference type="ARBA" id="ARBA00022553"/>
    </source>
</evidence>
<evidence type="ECO:0000256" key="7">
    <source>
        <dbReference type="ARBA" id="ARBA00022801"/>
    </source>
</evidence>
<keyword evidence="3" id="KW-1003">Cell membrane</keyword>
<comment type="catalytic activity">
    <reaction evidence="13">
        <text>a 1,2-diacyl-sn-glycerol + H2O = a 2-acylglycerol + a fatty acid + H(+)</text>
        <dbReference type="Rhea" id="RHEA:33275"/>
        <dbReference type="ChEBI" id="CHEBI:15377"/>
        <dbReference type="ChEBI" id="CHEBI:15378"/>
        <dbReference type="ChEBI" id="CHEBI:17389"/>
        <dbReference type="ChEBI" id="CHEBI:17815"/>
        <dbReference type="ChEBI" id="CHEBI:28868"/>
        <dbReference type="EC" id="3.1.1.116"/>
    </reaction>
    <physiologicalReaction direction="left-to-right" evidence="13">
        <dbReference type="Rhea" id="RHEA:33276"/>
    </physiologicalReaction>
</comment>
<dbReference type="EMBL" id="GEEE01019936">
    <property type="protein sequence ID" value="JAP43289.1"/>
    <property type="molecule type" value="Transcribed_RNA"/>
</dbReference>
<comment type="cofactor">
    <cofactor evidence="1">
        <name>Ca(2+)</name>
        <dbReference type="ChEBI" id="CHEBI:29108"/>
    </cofactor>
</comment>
<reference evidence="17" key="1">
    <citation type="submission" date="2016-01" db="EMBL/GenBank/DDBJ databases">
        <title>Reference transcriptome for the parasite Schistocephalus solidus: insights into the molecular evolution of parasitism.</title>
        <authorList>
            <person name="Hebert F.O."/>
            <person name="Grambauer S."/>
            <person name="Barber I."/>
            <person name="Landry C.R."/>
            <person name="Aubin-Horth N."/>
        </authorList>
    </citation>
    <scope>NUCLEOTIDE SEQUENCE</scope>
</reference>
<dbReference type="Pfam" id="PF01764">
    <property type="entry name" value="Lipase_3"/>
    <property type="match status" value="1"/>
</dbReference>
<keyword evidence="7" id="KW-0378">Hydrolase</keyword>
<dbReference type="CDD" id="cd00519">
    <property type="entry name" value="Lipase_3"/>
    <property type="match status" value="1"/>
</dbReference>
<evidence type="ECO:0000259" key="16">
    <source>
        <dbReference type="Pfam" id="PF01764"/>
    </source>
</evidence>
<evidence type="ECO:0000256" key="2">
    <source>
        <dbReference type="ARBA" id="ARBA00004651"/>
    </source>
</evidence>
<dbReference type="InterPro" id="IPR029058">
    <property type="entry name" value="AB_hydrolase_fold"/>
</dbReference>
<dbReference type="InterPro" id="IPR052214">
    <property type="entry name" value="DAG_Lipase-Related"/>
</dbReference>
<keyword evidence="8" id="KW-0106">Calcium</keyword>
<evidence type="ECO:0000256" key="9">
    <source>
        <dbReference type="ARBA" id="ARBA00022963"/>
    </source>
</evidence>
<evidence type="ECO:0000256" key="15">
    <source>
        <dbReference type="SAM" id="Phobius"/>
    </source>
</evidence>
<keyword evidence="10 15" id="KW-1133">Transmembrane helix</keyword>
<feature type="transmembrane region" description="Helical" evidence="15">
    <location>
        <begin position="92"/>
        <end position="116"/>
    </location>
</feature>
<dbReference type="InterPro" id="IPR002921">
    <property type="entry name" value="Fungal_lipase-type"/>
</dbReference>
<dbReference type="GO" id="GO:0005886">
    <property type="term" value="C:plasma membrane"/>
    <property type="evidence" value="ECO:0007669"/>
    <property type="project" value="UniProtKB-SubCell"/>
</dbReference>
<evidence type="ECO:0000256" key="12">
    <source>
        <dbReference type="ARBA" id="ARBA00023136"/>
    </source>
</evidence>
<feature type="transmembrane region" description="Helical" evidence="15">
    <location>
        <begin position="30"/>
        <end position="51"/>
    </location>
</feature>
<evidence type="ECO:0000256" key="10">
    <source>
        <dbReference type="ARBA" id="ARBA00022989"/>
    </source>
</evidence>
<dbReference type="AlphaFoldDB" id="A0A0X3NU94"/>
<comment type="subcellular location">
    <subcellularLocation>
        <location evidence="2">Cell membrane</location>
        <topology evidence="2">Multi-pass membrane protein</topology>
    </subcellularLocation>
</comment>
<protein>
    <recommendedName>
        <fullName evidence="14">sn-1-specific diacylglycerol lipase</fullName>
        <ecNumber evidence="14">3.1.1.116</ecNumber>
    </recommendedName>
</protein>
<organism evidence="17">
    <name type="scientific">Schistocephalus solidus</name>
    <name type="common">Tapeworm</name>
    <dbReference type="NCBI Taxonomy" id="70667"/>
    <lineage>
        <taxon>Eukaryota</taxon>
        <taxon>Metazoa</taxon>
        <taxon>Spiralia</taxon>
        <taxon>Lophotrochozoa</taxon>
        <taxon>Platyhelminthes</taxon>
        <taxon>Cestoda</taxon>
        <taxon>Eucestoda</taxon>
        <taxon>Diphyllobothriidea</taxon>
        <taxon>Diphyllobothriidae</taxon>
        <taxon>Schistocephalus</taxon>
    </lineage>
</organism>
<feature type="transmembrane region" description="Helical" evidence="15">
    <location>
        <begin position="57"/>
        <end position="80"/>
    </location>
</feature>
<evidence type="ECO:0000256" key="6">
    <source>
        <dbReference type="ARBA" id="ARBA00022723"/>
    </source>
</evidence>